<dbReference type="Proteomes" id="UP000769157">
    <property type="component" value="Unassembled WGS sequence"/>
</dbReference>
<evidence type="ECO:0000313" key="1">
    <source>
        <dbReference type="EMBL" id="KAH3671520.1"/>
    </source>
</evidence>
<accession>A0A9P8PH21</accession>
<dbReference type="AlphaFoldDB" id="A0A9P8PH21"/>
<proteinExistence type="predicted"/>
<evidence type="ECO:0000313" key="2">
    <source>
        <dbReference type="Proteomes" id="UP000769157"/>
    </source>
</evidence>
<name>A0A9P8PH21_9ASCO</name>
<dbReference type="GeneID" id="70232191"/>
<organism evidence="1 2">
    <name type="scientific">Ogataea philodendri</name>
    <dbReference type="NCBI Taxonomy" id="1378263"/>
    <lineage>
        <taxon>Eukaryota</taxon>
        <taxon>Fungi</taxon>
        <taxon>Dikarya</taxon>
        <taxon>Ascomycota</taxon>
        <taxon>Saccharomycotina</taxon>
        <taxon>Pichiomycetes</taxon>
        <taxon>Pichiales</taxon>
        <taxon>Pichiaceae</taxon>
        <taxon>Ogataea</taxon>
    </lineage>
</organism>
<reference evidence="1" key="1">
    <citation type="journal article" date="2021" name="Open Biol.">
        <title>Shared evolutionary footprints suggest mitochondrial oxidative damage underlies multiple complex I losses in fungi.</title>
        <authorList>
            <person name="Schikora-Tamarit M.A."/>
            <person name="Marcet-Houben M."/>
            <person name="Nosek J."/>
            <person name="Gabaldon T."/>
        </authorList>
    </citation>
    <scope>NUCLEOTIDE SEQUENCE</scope>
    <source>
        <strain evidence="1">CBS6075</strain>
    </source>
</reference>
<keyword evidence="2" id="KW-1185">Reference proteome</keyword>
<gene>
    <name evidence="1" type="ORF">OGAPHI_000223</name>
</gene>
<comment type="caution">
    <text evidence="1">The sequence shown here is derived from an EMBL/GenBank/DDBJ whole genome shotgun (WGS) entry which is preliminary data.</text>
</comment>
<dbReference type="RefSeq" id="XP_046064696.1">
    <property type="nucleotide sequence ID" value="XM_046203097.1"/>
</dbReference>
<reference evidence="1" key="2">
    <citation type="submission" date="2021-01" db="EMBL/GenBank/DDBJ databases">
        <authorList>
            <person name="Schikora-Tamarit M.A."/>
        </authorList>
    </citation>
    <scope>NUCLEOTIDE SEQUENCE</scope>
    <source>
        <strain evidence="1">CBS6075</strain>
    </source>
</reference>
<protein>
    <submittedName>
        <fullName evidence="1">Uncharacterized protein</fullName>
    </submittedName>
</protein>
<dbReference type="EMBL" id="JAEUBE010000055">
    <property type="protein sequence ID" value="KAH3671520.1"/>
    <property type="molecule type" value="Genomic_DNA"/>
</dbReference>
<sequence length="112" mass="12321">MTSPPEQNAFGDLEFIMIMSLTSDRENSTSRGTISSHMLVVMALSLAGLLSEMIRVRFLIENSTSGADVEFIRLETSCKLSAARRGTDRAIDERCRRLKVSILRGEAGLQVG</sequence>